<dbReference type="GO" id="GO:0008757">
    <property type="term" value="F:S-adenosylmethionine-dependent methyltransferase activity"/>
    <property type="evidence" value="ECO:0007669"/>
    <property type="project" value="UniProtKB-ARBA"/>
</dbReference>
<dbReference type="InterPro" id="IPR029063">
    <property type="entry name" value="SAM-dependent_MTases_sf"/>
</dbReference>
<dbReference type="EMBL" id="JAVRQU010000001">
    <property type="protein sequence ID" value="KAK5708349.1"/>
    <property type="molecule type" value="Genomic_DNA"/>
</dbReference>
<dbReference type="Gene3D" id="3.40.50.150">
    <property type="entry name" value="Vaccinia Virus protein VP39"/>
    <property type="match status" value="1"/>
</dbReference>
<evidence type="ECO:0008006" key="3">
    <source>
        <dbReference type="Google" id="ProtNLM"/>
    </source>
</evidence>
<evidence type="ECO:0000313" key="2">
    <source>
        <dbReference type="Proteomes" id="UP001310594"/>
    </source>
</evidence>
<proteinExistence type="predicted"/>
<dbReference type="Proteomes" id="UP001310594">
    <property type="component" value="Unassembled WGS sequence"/>
</dbReference>
<accession>A0AAN7ZWL4</accession>
<dbReference type="CDD" id="cd02440">
    <property type="entry name" value="AdoMet_MTases"/>
    <property type="match status" value="1"/>
</dbReference>
<dbReference type="PANTHER" id="PTHR14614">
    <property type="entry name" value="HEPATOCELLULAR CARCINOMA-ASSOCIATED ANTIGEN"/>
    <property type="match status" value="1"/>
</dbReference>
<dbReference type="PANTHER" id="PTHR14614:SF130">
    <property type="entry name" value="PROTEIN-LYSINE N-METHYLTRANSFERASE EEF2KMT"/>
    <property type="match status" value="1"/>
</dbReference>
<comment type="caution">
    <text evidence="1">The sequence shown here is derived from an EMBL/GenBank/DDBJ whole genome shotgun (WGS) entry which is preliminary data.</text>
</comment>
<evidence type="ECO:0000313" key="1">
    <source>
        <dbReference type="EMBL" id="KAK5708349.1"/>
    </source>
</evidence>
<protein>
    <recommendedName>
        <fullName evidence="3">FAM86 N-terminal domain-containing protein</fullName>
    </recommendedName>
</protein>
<dbReference type="InterPro" id="IPR019410">
    <property type="entry name" value="Methyltransf_16"/>
</dbReference>
<gene>
    <name evidence="1" type="ORF">LTR97_000889</name>
</gene>
<dbReference type="AlphaFoldDB" id="A0AAN7ZWL4"/>
<organism evidence="1 2">
    <name type="scientific">Elasticomyces elasticus</name>
    <dbReference type="NCBI Taxonomy" id="574655"/>
    <lineage>
        <taxon>Eukaryota</taxon>
        <taxon>Fungi</taxon>
        <taxon>Dikarya</taxon>
        <taxon>Ascomycota</taxon>
        <taxon>Pezizomycotina</taxon>
        <taxon>Dothideomycetes</taxon>
        <taxon>Dothideomycetidae</taxon>
        <taxon>Mycosphaerellales</taxon>
        <taxon>Teratosphaeriaceae</taxon>
        <taxon>Elasticomyces</taxon>
    </lineage>
</organism>
<sequence>MDPQLELFRRQYLQLVEPDFLAWPPKQLLRDPHVQAWLYRRLFNPERNERLPPPRYQVRVIKPLVAKVETSIEDPEEDEISDELMSHLSTLIATELPSETTAVQQKTYVTFSCMPPGRDASADVDIEQTVTLLERRHLISGSLTTGFRTWEAALHLGSYLLSSSIIRGKSVLELGAGTGFLSILCAKHLQAKHVTSTDGDEGVVEALRENLFLNELDEDDKVLTSILRWGQGLRGTWVEEDCEACPYDVVIGADITYDKTGISALVATLRLLFDMRSELEVIISGAVRNAETFETFRSACIRNKFTVEEVGFEAKNMREQTALFYATAVPLKILLITRQGAPQ</sequence>
<name>A0AAN7ZWL4_9PEZI</name>
<dbReference type="Pfam" id="PF10294">
    <property type="entry name" value="Methyltransf_16"/>
    <property type="match status" value="1"/>
</dbReference>
<dbReference type="GO" id="GO:0005737">
    <property type="term" value="C:cytoplasm"/>
    <property type="evidence" value="ECO:0007669"/>
    <property type="project" value="TreeGrafter"/>
</dbReference>
<reference evidence="1" key="1">
    <citation type="submission" date="2023-08" db="EMBL/GenBank/DDBJ databases">
        <title>Black Yeasts Isolated from many extreme environments.</title>
        <authorList>
            <person name="Coleine C."/>
            <person name="Stajich J.E."/>
            <person name="Selbmann L."/>
        </authorList>
    </citation>
    <scope>NUCLEOTIDE SEQUENCE</scope>
    <source>
        <strain evidence="1">CCFEE 5810</strain>
    </source>
</reference>
<dbReference type="SUPFAM" id="SSF53335">
    <property type="entry name" value="S-adenosyl-L-methionine-dependent methyltransferases"/>
    <property type="match status" value="1"/>
</dbReference>